<name>A0A499UY07_9ACTN</name>
<dbReference type="EMBL" id="AP019620">
    <property type="protein sequence ID" value="BBJ41599.1"/>
    <property type="molecule type" value="Genomic_DNA"/>
</dbReference>
<sequence>MDHLVRRPGEVRVGGLPMHFIRHANPGRARHWWLRVGTSEAAARPGHGANQDPGDFMRWIGEVTGYRR</sequence>
<dbReference type="Proteomes" id="UP000463951">
    <property type="component" value="Chromosome"/>
</dbReference>
<organism evidence="1 2">
    <name type="scientific">Streptomyces antimycoticus</name>
    <dbReference type="NCBI Taxonomy" id="68175"/>
    <lineage>
        <taxon>Bacteria</taxon>
        <taxon>Bacillati</taxon>
        <taxon>Actinomycetota</taxon>
        <taxon>Actinomycetes</taxon>
        <taxon>Kitasatosporales</taxon>
        <taxon>Streptomycetaceae</taxon>
        <taxon>Streptomyces</taxon>
        <taxon>Streptomyces violaceusniger group</taxon>
    </lineage>
</organism>
<reference evidence="1 2" key="1">
    <citation type="journal article" date="2020" name="Int. J. Syst. Evol. Microbiol.">
        <title>Reclassification of Streptomyces castelarensis and Streptomyces sporoclivatus as later heterotypic synonyms of Streptomyces antimycoticus.</title>
        <authorList>
            <person name="Komaki H."/>
            <person name="Tamura T."/>
        </authorList>
    </citation>
    <scope>NUCLEOTIDE SEQUENCE [LARGE SCALE GENOMIC DNA]</scope>
    <source>
        <strain evidence="1 2">NBRC 100767</strain>
    </source>
</reference>
<evidence type="ECO:0000313" key="2">
    <source>
        <dbReference type="Proteomes" id="UP000463951"/>
    </source>
</evidence>
<accession>A0A499UY07</accession>
<protein>
    <submittedName>
        <fullName evidence="1">Uncharacterized protein</fullName>
    </submittedName>
</protein>
<dbReference type="AlphaFoldDB" id="A0A499UY07"/>
<evidence type="ECO:0000313" key="1">
    <source>
        <dbReference type="EMBL" id="BBJ41599.1"/>
    </source>
</evidence>
<proteinExistence type="predicted"/>
<gene>
    <name evidence="1" type="ORF">SSPO_043170</name>
</gene>